<organism evidence="2 3">
    <name type="scientific">Mycosarcoma maydis</name>
    <name type="common">Corn smut fungus</name>
    <name type="synonym">Ustilago maydis</name>
    <dbReference type="NCBI Taxonomy" id="5270"/>
    <lineage>
        <taxon>Eukaryota</taxon>
        <taxon>Fungi</taxon>
        <taxon>Dikarya</taxon>
        <taxon>Basidiomycota</taxon>
        <taxon>Ustilaginomycotina</taxon>
        <taxon>Ustilaginomycetes</taxon>
        <taxon>Ustilaginales</taxon>
        <taxon>Ustilaginaceae</taxon>
        <taxon>Mycosarcoma</taxon>
    </lineage>
</organism>
<reference evidence="2 3" key="1">
    <citation type="journal article" date="2006" name="Nature">
        <title>Insights from the genome of the biotrophic fungal plant pathogen Ustilago maydis.</title>
        <authorList>
            <person name="Kamper J."/>
            <person name="Kahmann R."/>
            <person name="Bolker M."/>
            <person name="Ma L.J."/>
            <person name="Brefort T."/>
            <person name="Saville B.J."/>
            <person name="Banuett F."/>
            <person name="Kronstad J.W."/>
            <person name="Gold S.E."/>
            <person name="Muller O."/>
            <person name="Perlin M.H."/>
            <person name="Wosten H.A."/>
            <person name="de Vries R."/>
            <person name="Ruiz-Herrera J."/>
            <person name="Reynaga-Pena C.G."/>
            <person name="Snetselaar K."/>
            <person name="McCann M."/>
            <person name="Perez-Martin J."/>
            <person name="Feldbrugge M."/>
            <person name="Basse C.W."/>
            <person name="Steinberg G."/>
            <person name="Ibeas J.I."/>
            <person name="Holloman W."/>
            <person name="Guzman P."/>
            <person name="Farman M."/>
            <person name="Stajich J.E."/>
            <person name="Sentandreu R."/>
            <person name="Gonzalez-Prieto J.M."/>
            <person name="Kennell J.C."/>
            <person name="Molina L."/>
            <person name="Schirawski J."/>
            <person name="Mendoza-Mendoza A."/>
            <person name="Greilinger D."/>
            <person name="Munch K."/>
            <person name="Rossel N."/>
            <person name="Scherer M."/>
            <person name="Vranes M."/>
            <person name="Ladendorf O."/>
            <person name="Vincon V."/>
            <person name="Fuchs U."/>
            <person name="Sandrock B."/>
            <person name="Meng S."/>
            <person name="Ho E.C."/>
            <person name="Cahill M.J."/>
            <person name="Boyce K.J."/>
            <person name="Klose J."/>
            <person name="Klosterman S.J."/>
            <person name="Deelstra H.J."/>
            <person name="Ortiz-Castellanos L."/>
            <person name="Li W."/>
            <person name="Sanchez-Alonso P."/>
            <person name="Schreier P.H."/>
            <person name="Hauser-Hahn I."/>
            <person name="Vaupel M."/>
            <person name="Koopmann E."/>
            <person name="Friedrich G."/>
            <person name="Voss H."/>
            <person name="Schluter T."/>
            <person name="Margolis J."/>
            <person name="Platt D."/>
            <person name="Swimmer C."/>
            <person name="Gnirke A."/>
            <person name="Chen F."/>
            <person name="Vysotskaia V."/>
            <person name="Mannhaupt G."/>
            <person name="Guldener U."/>
            <person name="Munsterkotter M."/>
            <person name="Haase D."/>
            <person name="Oesterheld M."/>
            <person name="Mewes H.W."/>
            <person name="Mauceli E.W."/>
            <person name="DeCaprio D."/>
            <person name="Wade C.M."/>
            <person name="Butler J."/>
            <person name="Young S."/>
            <person name="Jaffe D.B."/>
            <person name="Calvo S."/>
            <person name="Nusbaum C."/>
            <person name="Galagan J."/>
            <person name="Birren B.W."/>
        </authorList>
    </citation>
    <scope>NUCLEOTIDE SEQUENCE [LARGE SCALE GENOMIC DNA]</scope>
    <source>
        <strain evidence="3">DSM 14603 / FGSC 9021 / UM521</strain>
    </source>
</reference>
<evidence type="ECO:0000313" key="3">
    <source>
        <dbReference type="Proteomes" id="UP000000561"/>
    </source>
</evidence>
<gene>
    <name evidence="2" type="ORF">UMAG_06384</name>
</gene>
<feature type="compositionally biased region" description="Basic and acidic residues" evidence="1">
    <location>
        <begin position="107"/>
        <end position="120"/>
    </location>
</feature>
<evidence type="ECO:0000313" key="2">
    <source>
        <dbReference type="EMBL" id="KIS65683.1"/>
    </source>
</evidence>
<protein>
    <submittedName>
        <fullName evidence="2">Uncharacterized protein</fullName>
    </submittedName>
</protein>
<dbReference type="KEGG" id="uma:UMAG_06384"/>
<dbReference type="VEuPathDB" id="FungiDB:UMAG_06384"/>
<dbReference type="AlphaFoldDB" id="A0A0D1CF63"/>
<dbReference type="EMBL" id="CM003162">
    <property type="protein sequence ID" value="KIS65683.1"/>
    <property type="molecule type" value="Genomic_DNA"/>
</dbReference>
<dbReference type="Proteomes" id="UP000000561">
    <property type="component" value="Chromosome 23"/>
</dbReference>
<dbReference type="RefSeq" id="XP_011392671.1">
    <property type="nucleotide sequence ID" value="XM_011394369.1"/>
</dbReference>
<sequence>MAEKDNVQDSHAGFPKTLANYIKHRFTLCTSVACYAEPVMSAKSHLDKTGASSRESLDGDDQGGWSKSRSPSLAIQLPFGGATGNNQEDVSTLAERGHVQSQLIMNRRMERKEEKTEQQPHLDGVTSH</sequence>
<name>A0A0D1CF63_MYCMD</name>
<evidence type="ECO:0000256" key="1">
    <source>
        <dbReference type="SAM" id="MobiDB-lite"/>
    </source>
</evidence>
<dbReference type="GeneID" id="23565986"/>
<feature type="region of interest" description="Disordered" evidence="1">
    <location>
        <begin position="43"/>
        <end position="128"/>
    </location>
</feature>
<proteinExistence type="predicted"/>
<keyword evidence="3" id="KW-1185">Reference proteome</keyword>
<accession>A0A0D1CF63</accession>
<dbReference type="InParanoid" id="A0A0D1CF63"/>